<proteinExistence type="predicted"/>
<dbReference type="EMBL" id="LT558119">
    <property type="protein sequence ID" value="SAM78664.1"/>
    <property type="molecule type" value="Genomic_DNA"/>
</dbReference>
<evidence type="ECO:0008006" key="3">
    <source>
        <dbReference type="Google" id="ProtNLM"/>
    </source>
</evidence>
<gene>
    <name evidence="1" type="ORF">UBRO_02101</name>
</gene>
<reference evidence="2" key="1">
    <citation type="submission" date="2016-04" db="EMBL/GenBank/DDBJ databases">
        <authorList>
            <person name="Guldener U."/>
            <person name="Guldener U."/>
        </authorList>
    </citation>
    <scope>NUCLEOTIDE SEQUENCE [LARGE SCALE GENOMIC DNA]</scope>
    <source>
        <strain evidence="2">UB2112</strain>
    </source>
</reference>
<dbReference type="AlphaFoldDB" id="A0A1K0GLV7"/>
<evidence type="ECO:0000313" key="2">
    <source>
        <dbReference type="Proteomes" id="UP000179920"/>
    </source>
</evidence>
<dbReference type="Proteomes" id="UP000179920">
    <property type="component" value="Chromosome III"/>
</dbReference>
<organism evidence="1 2">
    <name type="scientific">Ustilago bromivora</name>
    <dbReference type="NCBI Taxonomy" id="307758"/>
    <lineage>
        <taxon>Eukaryota</taxon>
        <taxon>Fungi</taxon>
        <taxon>Dikarya</taxon>
        <taxon>Basidiomycota</taxon>
        <taxon>Ustilaginomycotina</taxon>
        <taxon>Ustilaginomycetes</taxon>
        <taxon>Ustilaginales</taxon>
        <taxon>Ustilaginaceae</taxon>
        <taxon>Ustilago</taxon>
    </lineage>
</organism>
<sequence>MSTCDVFKAEDSGLLLVFMQPGSGVTLAEFHEWYDSEHVPVRIERFGAFRSAGRYCVTSSGYFPHDACGCVVDGGWAAVYTVSSTMTFSDPSYVALRSERSQREAELFTRLSIIDRRIYKLEYDSDSDVTITTARTKIGLSPQKSEDTGRYLVANSVDVSTEWQQDYNVWFEKEHVPMLSRVRGWRRSRRFMLIDSSVTGKDAKDTDAAGIPKTLGLHEYEEEGVEETEEYKHACSTEWRESVAGNRAENVLRRERKTCTLYKAWDPIAALQQKQQSK</sequence>
<accession>A0A1K0GLV7</accession>
<name>A0A1K0GLV7_9BASI</name>
<protein>
    <recommendedName>
        <fullName evidence="3">EthD domain-containing protein</fullName>
    </recommendedName>
</protein>
<evidence type="ECO:0000313" key="1">
    <source>
        <dbReference type="EMBL" id="SAM78664.1"/>
    </source>
</evidence>
<dbReference type="OrthoDB" id="2851338at2759"/>